<dbReference type="EMBL" id="JANRHJ010000013">
    <property type="protein sequence ID" value="MCR8874742.1"/>
    <property type="molecule type" value="Genomic_DNA"/>
</dbReference>
<dbReference type="GO" id="GO:0009418">
    <property type="term" value="C:pilus shaft"/>
    <property type="evidence" value="ECO:0007669"/>
    <property type="project" value="InterPro"/>
</dbReference>
<evidence type="ECO:0000313" key="4">
    <source>
        <dbReference type="Proteomes" id="UP001204579"/>
    </source>
</evidence>
<keyword evidence="4" id="KW-1185">Reference proteome</keyword>
<dbReference type="RefSeq" id="WP_022340440.1">
    <property type="nucleotide sequence ID" value="NZ_CALULB010000020.1"/>
</dbReference>
<feature type="signal peptide" evidence="1">
    <location>
        <begin position="1"/>
        <end position="20"/>
    </location>
</feature>
<dbReference type="Gene3D" id="2.60.40.3690">
    <property type="match status" value="2"/>
</dbReference>
<sequence>MKTNKWCSILLMGLMLGACSKDVIEPDNGEHTDWETNKVGYINLSVNLPSQVASRSEAFDDGDVSEWAVKDATLLLFAAGNSNETEADATFIGAYELALNMNVQTPAADALSSTAQIIQKINKLDTENNDVYALVVLNRNGQFTLNGNDVMFGQEAFSGTFKDFSLKLVDNQVTANGFLMTNAPLFATNGSVPSGTVQTLTKIDASSIYPTKEDAAIHSSAQVFVEKAVAKVTMNGQVSGTLSDTNHPLPYTLSGWMLDNTNKRAYLVRQVDNTWWGYTNSSDYRFLGAQPVNTGLYRTYWATDPNYSTYVAGSSDTGLSTVEGTTPALSNGMSTSNYCLENTFNTANQTLQSTTRAVVKAVFNGGQDFYLLNDDKTVLYEQGLSATHSLENLVARALVSEPTLNAKIKQSLNVGKTFGEGDVASLTLSAPDMNGVSQVTGITLSSSDSGKYNTALTFTSGDLEKLNTQLGTLYKYTNGAAYYAIKIRHFTDTQTPNPSTGYTENEHLGRYGILRNNWYQLTVNSVKLIGAPVVPLVSGNTNWDDTDEQYISVGIKVMSWAVRTQSIDLQ</sequence>
<comment type="caution">
    <text evidence="3">The sequence shown here is derived from an EMBL/GenBank/DDBJ whole genome shotgun (WGS) entry which is preliminary data.</text>
</comment>
<gene>
    <name evidence="3" type="ORF">NW209_12095</name>
</gene>
<accession>A0AAW5N637</accession>
<dbReference type="InterPro" id="IPR047786">
    <property type="entry name" value="Mfa1_fim"/>
</dbReference>
<feature type="chain" id="PRO_5043845950" evidence="1">
    <location>
        <begin position="21"/>
        <end position="570"/>
    </location>
</feature>
<evidence type="ECO:0000313" key="3">
    <source>
        <dbReference type="EMBL" id="MCR8874742.1"/>
    </source>
</evidence>
<dbReference type="AlphaFoldDB" id="A0AAW5N637"/>
<dbReference type="Gene3D" id="2.60.40.2580">
    <property type="match status" value="1"/>
</dbReference>
<keyword evidence="1" id="KW-0732">Signal</keyword>
<proteinExistence type="predicted"/>
<dbReference type="Pfam" id="PF15495">
    <property type="entry name" value="Fimbrillin_C"/>
    <property type="match status" value="1"/>
</dbReference>
<evidence type="ECO:0000256" key="1">
    <source>
        <dbReference type="SAM" id="SignalP"/>
    </source>
</evidence>
<dbReference type="NCBIfam" id="NF038041">
    <property type="entry name" value="fim_Mfa1_fam"/>
    <property type="match status" value="1"/>
</dbReference>
<evidence type="ECO:0000259" key="2">
    <source>
        <dbReference type="Pfam" id="PF15495"/>
    </source>
</evidence>
<reference evidence="3 4" key="1">
    <citation type="submission" date="2022-08" db="EMBL/GenBank/DDBJ databases">
        <authorList>
            <person name="Zeman M."/>
            <person name="Kubasova T."/>
        </authorList>
    </citation>
    <scope>NUCLEOTIDE SEQUENCE [LARGE SCALE GENOMIC DNA]</scope>
    <source>
        <strain evidence="3 4">ET62</strain>
    </source>
</reference>
<organism evidence="3 4">
    <name type="scientific">Phocaeicola barnesiae</name>
    <dbReference type="NCBI Taxonomy" id="376804"/>
    <lineage>
        <taxon>Bacteria</taxon>
        <taxon>Pseudomonadati</taxon>
        <taxon>Bacteroidota</taxon>
        <taxon>Bacteroidia</taxon>
        <taxon>Bacteroidales</taxon>
        <taxon>Bacteroidaceae</taxon>
        <taxon>Phocaeicola</taxon>
    </lineage>
</organism>
<dbReference type="PROSITE" id="PS51257">
    <property type="entry name" value="PROKAR_LIPOPROTEIN"/>
    <property type="match status" value="1"/>
</dbReference>
<feature type="domain" description="Minor fimbrium subunit Mfa1 C-terminal" evidence="2">
    <location>
        <begin position="475"/>
        <end position="565"/>
    </location>
</feature>
<protein>
    <submittedName>
        <fullName evidence="3">Mfa1 family fimbria major subunit</fullName>
    </submittedName>
</protein>
<name>A0AAW5N637_9BACT</name>
<dbReference type="InterPro" id="IPR029140">
    <property type="entry name" value="Mfa1_C"/>
</dbReference>
<dbReference type="Proteomes" id="UP001204579">
    <property type="component" value="Unassembled WGS sequence"/>
</dbReference>